<dbReference type="SUPFAM" id="SSF53383">
    <property type="entry name" value="PLP-dependent transferases"/>
    <property type="match status" value="1"/>
</dbReference>
<dbReference type="RefSeq" id="WP_184950374.1">
    <property type="nucleotide sequence ID" value="NZ_BOMC01000005.1"/>
</dbReference>
<proteinExistence type="predicted"/>
<comment type="caution">
    <text evidence="2">The sequence shown here is derived from an EMBL/GenBank/DDBJ whole genome shotgun (WGS) entry which is preliminary data.</text>
</comment>
<dbReference type="GO" id="GO:0003677">
    <property type="term" value="F:DNA binding"/>
    <property type="evidence" value="ECO:0007669"/>
    <property type="project" value="UniProtKB-KW"/>
</dbReference>
<dbReference type="Gene3D" id="3.40.640.10">
    <property type="entry name" value="Type I PLP-dependent aspartate aminotransferase-like (Major domain)"/>
    <property type="match status" value="1"/>
</dbReference>
<dbReference type="GO" id="GO:0030170">
    <property type="term" value="F:pyridoxal phosphate binding"/>
    <property type="evidence" value="ECO:0007669"/>
    <property type="project" value="InterPro"/>
</dbReference>
<feature type="domain" description="Aminotransferase class I/classII large" evidence="1">
    <location>
        <begin position="13"/>
        <end position="344"/>
    </location>
</feature>
<dbReference type="PANTHER" id="PTHR42858">
    <property type="entry name" value="AMINOTRANSFERASE"/>
    <property type="match status" value="1"/>
</dbReference>
<dbReference type="AlphaFoldDB" id="A0A7W7CN02"/>
<dbReference type="InterPro" id="IPR015422">
    <property type="entry name" value="PyrdxlP-dep_Trfase_small"/>
</dbReference>
<keyword evidence="2" id="KW-0238">DNA-binding</keyword>
<dbReference type="GO" id="GO:0047536">
    <property type="term" value="F:2-aminoadipate transaminase activity"/>
    <property type="evidence" value="ECO:0007669"/>
    <property type="project" value="TreeGrafter"/>
</dbReference>
<protein>
    <submittedName>
        <fullName evidence="2">DNA-binding transcriptional MocR family regulator</fullName>
    </submittedName>
</protein>
<gene>
    <name evidence="2" type="ORF">BKA14_001722</name>
</gene>
<name>A0A7W7CN02_9ACTN</name>
<organism evidence="2 3">
    <name type="scientific">Paractinoplanes abujensis</name>
    <dbReference type="NCBI Taxonomy" id="882441"/>
    <lineage>
        <taxon>Bacteria</taxon>
        <taxon>Bacillati</taxon>
        <taxon>Actinomycetota</taxon>
        <taxon>Actinomycetes</taxon>
        <taxon>Micromonosporales</taxon>
        <taxon>Micromonosporaceae</taxon>
        <taxon>Paractinoplanes</taxon>
    </lineage>
</organism>
<dbReference type="Pfam" id="PF00155">
    <property type="entry name" value="Aminotran_1_2"/>
    <property type="match status" value="1"/>
</dbReference>
<dbReference type="CDD" id="cd00609">
    <property type="entry name" value="AAT_like"/>
    <property type="match status" value="1"/>
</dbReference>
<dbReference type="Gene3D" id="3.90.1150.10">
    <property type="entry name" value="Aspartate Aminotransferase, domain 1"/>
    <property type="match status" value="1"/>
</dbReference>
<evidence type="ECO:0000313" key="2">
    <source>
        <dbReference type="EMBL" id="MBB4691574.1"/>
    </source>
</evidence>
<dbReference type="InterPro" id="IPR004839">
    <property type="entry name" value="Aminotransferase_I/II_large"/>
</dbReference>
<sequence>MTIVQFEPRDGILDLGWGHPLPELLPAAAWATAAASALDTYGWKALTYGHAPGPAPLREWIAARTNEQSADCTFVTAGASHGLTLVAQVLAEPGDTVLVDSPTYHYAFRILTDRGLRLVPVRAEDADEVGRQARRHRAAFLYVVPTFGNPTGRSLSPGQRRALAAQDLPIVEDDPYRELYYDRSPPPFTDANVISLGSFSKTVAPGLRLGWITATPDLVARLARVGSVHSGGGVNHTTALTMAEFAASGAYGKHVALLRERYRTHRDVLSEAINADRPDGGWFLWLRLPDGVDAESLLAVAERHGTSFVPGPRFFADRRGGSDRVRLSFSLLPPAELTEAARRLKLALRSVSGQ</sequence>
<keyword evidence="3" id="KW-1185">Reference proteome</keyword>
<reference evidence="2 3" key="1">
    <citation type="submission" date="2020-08" db="EMBL/GenBank/DDBJ databases">
        <title>Sequencing the genomes of 1000 actinobacteria strains.</title>
        <authorList>
            <person name="Klenk H.-P."/>
        </authorList>
    </citation>
    <scope>NUCLEOTIDE SEQUENCE [LARGE SCALE GENOMIC DNA]</scope>
    <source>
        <strain evidence="2 3">DSM 45518</strain>
    </source>
</reference>
<evidence type="ECO:0000313" key="3">
    <source>
        <dbReference type="Proteomes" id="UP000542742"/>
    </source>
</evidence>
<dbReference type="InterPro" id="IPR015424">
    <property type="entry name" value="PyrdxlP-dep_Trfase"/>
</dbReference>
<dbReference type="InterPro" id="IPR015421">
    <property type="entry name" value="PyrdxlP-dep_Trfase_major"/>
</dbReference>
<dbReference type="PANTHER" id="PTHR42858:SF1">
    <property type="entry name" value="LD15494P"/>
    <property type="match status" value="1"/>
</dbReference>
<dbReference type="Proteomes" id="UP000542742">
    <property type="component" value="Unassembled WGS sequence"/>
</dbReference>
<dbReference type="EMBL" id="JACHMF010000001">
    <property type="protein sequence ID" value="MBB4691574.1"/>
    <property type="molecule type" value="Genomic_DNA"/>
</dbReference>
<evidence type="ECO:0000259" key="1">
    <source>
        <dbReference type="Pfam" id="PF00155"/>
    </source>
</evidence>
<accession>A0A7W7CN02</accession>